<dbReference type="AlphaFoldDB" id="A0AAD3DB82"/>
<reference evidence="2 3" key="1">
    <citation type="journal article" date="2021" name="Sci. Rep.">
        <title>The genome of the diatom Chaetoceros tenuissimus carries an ancient integrated fragment of an extant virus.</title>
        <authorList>
            <person name="Hongo Y."/>
            <person name="Kimura K."/>
            <person name="Takaki Y."/>
            <person name="Yoshida Y."/>
            <person name="Baba S."/>
            <person name="Kobayashi G."/>
            <person name="Nagasaki K."/>
            <person name="Hano T."/>
            <person name="Tomaru Y."/>
        </authorList>
    </citation>
    <scope>NUCLEOTIDE SEQUENCE [LARGE SCALE GENOMIC DNA]</scope>
    <source>
        <strain evidence="2 3">NIES-3715</strain>
    </source>
</reference>
<evidence type="ECO:0000313" key="3">
    <source>
        <dbReference type="Proteomes" id="UP001054902"/>
    </source>
</evidence>
<gene>
    <name evidence="2" type="ORF">CTEN210_17689</name>
</gene>
<sequence>MMKIIQFLSLGLVAASNDFSRPSQAQLRIGNLHTSITRNLSGLSDACHEDMMELELDASLSESLQTSMDSFTYRFQSSPLEFCKATQVDGRMQMDCLVDYQHYTGGYVTQCSMLEAEHYPLNLILECSNSAMDLEMEMSNVPVCIAHNCDKDQVENVMKDVLRSSSTDHSLFHEDDLSCTFYQREDHYTPSDYQVNGAKNTSGSVVIKTSTWIGVLGLALTVL</sequence>
<evidence type="ECO:0000256" key="1">
    <source>
        <dbReference type="SAM" id="SignalP"/>
    </source>
</evidence>
<dbReference type="Proteomes" id="UP001054902">
    <property type="component" value="Unassembled WGS sequence"/>
</dbReference>
<name>A0AAD3DB82_9STRA</name>
<organism evidence="2 3">
    <name type="scientific">Chaetoceros tenuissimus</name>
    <dbReference type="NCBI Taxonomy" id="426638"/>
    <lineage>
        <taxon>Eukaryota</taxon>
        <taxon>Sar</taxon>
        <taxon>Stramenopiles</taxon>
        <taxon>Ochrophyta</taxon>
        <taxon>Bacillariophyta</taxon>
        <taxon>Coscinodiscophyceae</taxon>
        <taxon>Chaetocerotophycidae</taxon>
        <taxon>Chaetocerotales</taxon>
        <taxon>Chaetocerotaceae</taxon>
        <taxon>Chaetoceros</taxon>
    </lineage>
</organism>
<dbReference type="EMBL" id="BLLK01000072">
    <property type="protein sequence ID" value="GFH61213.1"/>
    <property type="molecule type" value="Genomic_DNA"/>
</dbReference>
<proteinExistence type="predicted"/>
<keyword evidence="1" id="KW-0732">Signal</keyword>
<protein>
    <submittedName>
        <fullName evidence="2">Uncharacterized protein</fullName>
    </submittedName>
</protein>
<feature type="chain" id="PRO_5041993550" evidence="1">
    <location>
        <begin position="16"/>
        <end position="223"/>
    </location>
</feature>
<accession>A0AAD3DB82</accession>
<keyword evidence="3" id="KW-1185">Reference proteome</keyword>
<evidence type="ECO:0000313" key="2">
    <source>
        <dbReference type="EMBL" id="GFH61213.1"/>
    </source>
</evidence>
<comment type="caution">
    <text evidence="2">The sequence shown here is derived from an EMBL/GenBank/DDBJ whole genome shotgun (WGS) entry which is preliminary data.</text>
</comment>
<feature type="signal peptide" evidence="1">
    <location>
        <begin position="1"/>
        <end position="15"/>
    </location>
</feature>